<dbReference type="Proteomes" id="UP000618818">
    <property type="component" value="Unassembled WGS sequence"/>
</dbReference>
<keyword evidence="1" id="KW-0812">Transmembrane</keyword>
<dbReference type="EMBL" id="JACXYZ010000002">
    <property type="protein sequence ID" value="MBD3925954.1"/>
    <property type="molecule type" value="Genomic_DNA"/>
</dbReference>
<keyword evidence="1" id="KW-1133">Transmembrane helix</keyword>
<sequence length="226" mass="23018">MIYAAAQVVFYALAAAASFLVLTATLIVVRSARPRTNGIAFLSGFVFGTVVASAIGLAVGQAVVTRFDSHETFKAVATVGLGLALLAVGVRTRLTGPARPEERSSRAAAILDGLSNVGPAASSSMAGLLGFGGPKRLLLTFIAMSSVTDAGLRNVVDATLVVVYIAVSTMSVSVPIGIVLVAGDRAAAILARGQSWVSGHAAGLREWISFLVGGALLVDGLLRLVL</sequence>
<dbReference type="RefSeq" id="WP_191195803.1">
    <property type="nucleotide sequence ID" value="NZ_JACXYZ010000002.1"/>
</dbReference>
<protein>
    <submittedName>
        <fullName evidence="2">GAP family protein</fullName>
    </submittedName>
</protein>
<name>A0ABR8NHL8_9ACTN</name>
<organism evidence="2 3">
    <name type="scientific">Nocardioides cavernae</name>
    <dbReference type="NCBI Taxonomy" id="1921566"/>
    <lineage>
        <taxon>Bacteria</taxon>
        <taxon>Bacillati</taxon>
        <taxon>Actinomycetota</taxon>
        <taxon>Actinomycetes</taxon>
        <taxon>Propionibacteriales</taxon>
        <taxon>Nocardioidaceae</taxon>
        <taxon>Nocardioides</taxon>
    </lineage>
</organism>
<evidence type="ECO:0000313" key="3">
    <source>
        <dbReference type="Proteomes" id="UP000618818"/>
    </source>
</evidence>
<feature type="transmembrane region" description="Helical" evidence="1">
    <location>
        <begin position="75"/>
        <end position="94"/>
    </location>
</feature>
<feature type="transmembrane region" description="Helical" evidence="1">
    <location>
        <begin position="204"/>
        <end position="225"/>
    </location>
</feature>
<comment type="caution">
    <text evidence="2">The sequence shown here is derived from an EMBL/GenBank/DDBJ whole genome shotgun (WGS) entry which is preliminary data.</text>
</comment>
<dbReference type="Pfam" id="PF11139">
    <property type="entry name" value="SfLAP"/>
    <property type="match status" value="1"/>
</dbReference>
<reference evidence="2 3" key="1">
    <citation type="submission" date="2020-09" db="EMBL/GenBank/DDBJ databases">
        <title>novel species in genus Nocardioides.</title>
        <authorList>
            <person name="Zhang G."/>
        </authorList>
    </citation>
    <scope>NUCLEOTIDE SEQUENCE [LARGE SCALE GENOMIC DNA]</scope>
    <source>
        <strain evidence="2 3">KCTC 39551</strain>
    </source>
</reference>
<evidence type="ECO:0000313" key="2">
    <source>
        <dbReference type="EMBL" id="MBD3925954.1"/>
    </source>
</evidence>
<dbReference type="InterPro" id="IPR021315">
    <property type="entry name" value="Gap/Sap"/>
</dbReference>
<feature type="transmembrane region" description="Helical" evidence="1">
    <location>
        <begin position="6"/>
        <end position="29"/>
    </location>
</feature>
<accession>A0ABR8NHL8</accession>
<gene>
    <name evidence="2" type="ORF">IEZ26_15130</name>
</gene>
<proteinExistence type="predicted"/>
<feature type="transmembrane region" description="Helical" evidence="1">
    <location>
        <begin position="162"/>
        <end position="183"/>
    </location>
</feature>
<evidence type="ECO:0000256" key="1">
    <source>
        <dbReference type="SAM" id="Phobius"/>
    </source>
</evidence>
<feature type="transmembrane region" description="Helical" evidence="1">
    <location>
        <begin position="41"/>
        <end position="63"/>
    </location>
</feature>
<keyword evidence="1" id="KW-0472">Membrane</keyword>
<keyword evidence="3" id="KW-1185">Reference proteome</keyword>